<dbReference type="GO" id="GO:0051427">
    <property type="term" value="F:hormone receptor binding"/>
    <property type="evidence" value="ECO:0007669"/>
    <property type="project" value="TreeGrafter"/>
</dbReference>
<feature type="non-terminal residue" evidence="1">
    <location>
        <position position="1"/>
    </location>
</feature>
<dbReference type="GO" id="GO:0007166">
    <property type="term" value="P:cell surface receptor signaling pathway"/>
    <property type="evidence" value="ECO:0007669"/>
    <property type="project" value="TreeGrafter"/>
</dbReference>
<dbReference type="GO" id="GO:0005615">
    <property type="term" value="C:extracellular space"/>
    <property type="evidence" value="ECO:0007669"/>
    <property type="project" value="TreeGrafter"/>
</dbReference>
<organism evidence="1 2">
    <name type="scientific">Ophiophagus hannah</name>
    <name type="common">King cobra</name>
    <name type="synonym">Naja hannah</name>
    <dbReference type="NCBI Taxonomy" id="8665"/>
    <lineage>
        <taxon>Eukaryota</taxon>
        <taxon>Metazoa</taxon>
        <taxon>Chordata</taxon>
        <taxon>Craniata</taxon>
        <taxon>Vertebrata</taxon>
        <taxon>Euteleostomi</taxon>
        <taxon>Lepidosauria</taxon>
        <taxon>Squamata</taxon>
        <taxon>Bifurcata</taxon>
        <taxon>Unidentata</taxon>
        <taxon>Episquamata</taxon>
        <taxon>Toxicofera</taxon>
        <taxon>Serpentes</taxon>
        <taxon>Colubroidea</taxon>
        <taxon>Elapidae</taxon>
        <taxon>Elapinae</taxon>
        <taxon>Ophiophagus</taxon>
    </lineage>
</organism>
<keyword evidence="2" id="KW-1185">Reference proteome</keyword>
<dbReference type="AlphaFoldDB" id="V8N166"/>
<dbReference type="InterPro" id="IPR052680">
    <property type="entry name" value="Glyco_Hormone_Alpha"/>
</dbReference>
<evidence type="ECO:0000313" key="2">
    <source>
        <dbReference type="Proteomes" id="UP000018936"/>
    </source>
</evidence>
<dbReference type="SUPFAM" id="SSF57501">
    <property type="entry name" value="Cystine-knot cytokines"/>
    <property type="match status" value="1"/>
</dbReference>
<dbReference type="InterPro" id="IPR029034">
    <property type="entry name" value="Cystine-knot_cytokine"/>
</dbReference>
<dbReference type="PANTHER" id="PTHR31129">
    <property type="entry name" value="GLYCOPROTEIN HORMONE ALPHA-2"/>
    <property type="match status" value="1"/>
</dbReference>
<name>V8N166_OPHHA</name>
<sequence>MYILQWDTSIAQSHQSCSPLRLPRRLSEVFKECPASPPPFLLAAKKTQRRTDAILFFLSSPAFNVTLRSDHQGMCRGTRPIQACVGYCESSAFPSKYSVLLASSFKHNITSVSQCCTISRTQTVRKFRRACSELCPLRKRNEIIQVVLNLQ</sequence>
<evidence type="ECO:0000313" key="1">
    <source>
        <dbReference type="EMBL" id="ETE55999.1"/>
    </source>
</evidence>
<dbReference type="OrthoDB" id="9413153at2759"/>
<dbReference type="Gene3D" id="2.10.90.10">
    <property type="entry name" value="Cystine-knot cytokines"/>
    <property type="match status" value="1"/>
</dbReference>
<dbReference type="PANTHER" id="PTHR31129:SF2">
    <property type="entry name" value="GLYCOPROTEIN HORMONE ALPHA-2"/>
    <property type="match status" value="1"/>
</dbReference>
<protein>
    <submittedName>
        <fullName evidence="1">Glycoprotein hormone alpha-2</fullName>
    </submittedName>
</protein>
<comment type="caution">
    <text evidence="1">The sequence shown here is derived from an EMBL/GenBank/DDBJ whole genome shotgun (WGS) entry which is preliminary data.</text>
</comment>
<dbReference type="EMBL" id="AZIM01053367">
    <property type="protein sequence ID" value="ETE55999.1"/>
    <property type="molecule type" value="Genomic_DNA"/>
</dbReference>
<gene>
    <name evidence="1" type="primary">GPHA2</name>
    <name evidence="1" type="ORF">L345_18292</name>
</gene>
<accession>V8N166</accession>
<dbReference type="Proteomes" id="UP000018936">
    <property type="component" value="Unassembled WGS sequence"/>
</dbReference>
<reference evidence="1 2" key="1">
    <citation type="journal article" date="2013" name="Proc. Natl. Acad. Sci. U.S.A.">
        <title>The king cobra genome reveals dynamic gene evolution and adaptation in the snake venom system.</title>
        <authorList>
            <person name="Vonk F.J."/>
            <person name="Casewell N.R."/>
            <person name="Henkel C.V."/>
            <person name="Heimberg A.M."/>
            <person name="Jansen H.J."/>
            <person name="McCleary R.J."/>
            <person name="Kerkkamp H.M."/>
            <person name="Vos R.A."/>
            <person name="Guerreiro I."/>
            <person name="Calvete J.J."/>
            <person name="Wuster W."/>
            <person name="Woods A.E."/>
            <person name="Logan J.M."/>
            <person name="Harrison R.A."/>
            <person name="Castoe T.A."/>
            <person name="de Koning A.P."/>
            <person name="Pollock D.D."/>
            <person name="Yandell M."/>
            <person name="Calderon D."/>
            <person name="Renjifo C."/>
            <person name="Currier R.B."/>
            <person name="Salgado D."/>
            <person name="Pla D."/>
            <person name="Sanz L."/>
            <person name="Hyder A.S."/>
            <person name="Ribeiro J.M."/>
            <person name="Arntzen J.W."/>
            <person name="van den Thillart G.E."/>
            <person name="Boetzer M."/>
            <person name="Pirovano W."/>
            <person name="Dirks R.P."/>
            <person name="Spaink H.P."/>
            <person name="Duboule D."/>
            <person name="McGlinn E."/>
            <person name="Kini R.M."/>
            <person name="Richardson M.K."/>
        </authorList>
    </citation>
    <scope>NUCLEOTIDE SEQUENCE</scope>
    <source>
        <tissue evidence="1">Blood</tissue>
    </source>
</reference>
<proteinExistence type="predicted"/>